<dbReference type="HAMAP" id="MF_00338">
    <property type="entry name" value="UPF0145"/>
    <property type="match status" value="1"/>
</dbReference>
<dbReference type="Pfam" id="PF01906">
    <property type="entry name" value="YbjQ_1"/>
    <property type="match status" value="1"/>
</dbReference>
<dbReference type="SUPFAM" id="SSF117782">
    <property type="entry name" value="YbjQ-like"/>
    <property type="match status" value="1"/>
</dbReference>
<dbReference type="PANTHER" id="PTHR34068:SF1">
    <property type="entry name" value="UPF0145 PROTEIN YBJQ"/>
    <property type="match status" value="1"/>
</dbReference>
<organism evidence="3 4">
    <name type="scientific">Agrobacterium burrii</name>
    <dbReference type="NCBI Taxonomy" id="2815339"/>
    <lineage>
        <taxon>Bacteria</taxon>
        <taxon>Pseudomonadati</taxon>
        <taxon>Pseudomonadota</taxon>
        <taxon>Alphaproteobacteria</taxon>
        <taxon>Hyphomicrobiales</taxon>
        <taxon>Rhizobiaceae</taxon>
        <taxon>Rhizobium/Agrobacterium group</taxon>
        <taxon>Agrobacterium</taxon>
        <taxon>Agrobacterium tumefaciens complex</taxon>
    </lineage>
</organism>
<comment type="caution">
    <text evidence="3">The sequence shown here is derived from an EMBL/GenBank/DDBJ whole genome shotgun (WGS) entry which is preliminary data.</text>
</comment>
<name>A0ABS3EB46_9HYPH</name>
<evidence type="ECO:0000256" key="1">
    <source>
        <dbReference type="ARBA" id="ARBA00010751"/>
    </source>
</evidence>
<sequence>MDMPKCKRCGTDYYLGGKDGHCVDCEEAVATSEGDAKKQSIIMTTSIDVPNREVDSVISIVASEAALGMNIFKDVANNWRDFVGGRANASQASLKEARLACLDGLRSEAHAVGADAVISVDLDYNQLATGGTGGILFVAATGTAVKLKPA</sequence>
<evidence type="ECO:0000313" key="3">
    <source>
        <dbReference type="EMBL" id="MBO0129181.1"/>
    </source>
</evidence>
<dbReference type="EMBL" id="JAFLNA010000001">
    <property type="protein sequence ID" value="MBO0129181.1"/>
    <property type="molecule type" value="Genomic_DNA"/>
</dbReference>
<dbReference type="Gene3D" id="3.30.110.70">
    <property type="entry name" value="Hypothetical protein apc22750. Chain B"/>
    <property type="match status" value="1"/>
</dbReference>
<gene>
    <name evidence="3" type="ORF">JZX89_00310</name>
</gene>
<reference evidence="3 4" key="1">
    <citation type="submission" date="2021-03" db="EMBL/GenBank/DDBJ databases">
        <title>Whole genome sequence of Agrobacterium sp. strain Rnr.</title>
        <authorList>
            <person name="Mafakheri H."/>
            <person name="Taghavi S.M."/>
            <person name="Nemanja K."/>
            <person name="Osdaghi E."/>
        </authorList>
    </citation>
    <scope>NUCLEOTIDE SEQUENCE [LARGE SCALE GENOMIC DNA]</scope>
    <source>
        <strain evidence="3 4">Rnr</strain>
    </source>
</reference>
<comment type="similarity">
    <text evidence="1 2">Belongs to the UPF0145 family.</text>
</comment>
<proteinExistence type="inferred from homology"/>
<evidence type="ECO:0000256" key="2">
    <source>
        <dbReference type="HAMAP-Rule" id="MF_00338"/>
    </source>
</evidence>
<dbReference type="PANTHER" id="PTHR34068">
    <property type="entry name" value="UPF0145 PROTEIN YBJQ"/>
    <property type="match status" value="1"/>
</dbReference>
<dbReference type="InterPro" id="IPR035439">
    <property type="entry name" value="UPF0145_dom_sf"/>
</dbReference>
<evidence type="ECO:0000313" key="4">
    <source>
        <dbReference type="Proteomes" id="UP000664699"/>
    </source>
</evidence>
<dbReference type="Proteomes" id="UP000664699">
    <property type="component" value="Unassembled WGS sequence"/>
</dbReference>
<accession>A0ABS3EB46</accession>
<protein>
    <recommendedName>
        <fullName evidence="2">UPF0145 protein JZX89_00310</fullName>
    </recommendedName>
</protein>
<dbReference type="InterPro" id="IPR002765">
    <property type="entry name" value="UPF0145_YbjQ-like"/>
</dbReference>
<keyword evidence="4" id="KW-1185">Reference proteome</keyword>